<keyword evidence="2" id="KW-0378">Hydrolase</keyword>
<dbReference type="RefSeq" id="WP_091658377.1">
    <property type="nucleotide sequence ID" value="NZ_FONT01000002.1"/>
</dbReference>
<gene>
    <name evidence="5" type="ORF">SAMN05192532_102182</name>
</gene>
<organism evidence="5 6">
    <name type="scientific">Alteribacillus iranensis</name>
    <dbReference type="NCBI Taxonomy" id="930128"/>
    <lineage>
        <taxon>Bacteria</taxon>
        <taxon>Bacillati</taxon>
        <taxon>Bacillota</taxon>
        <taxon>Bacilli</taxon>
        <taxon>Bacillales</taxon>
        <taxon>Bacillaceae</taxon>
        <taxon>Alteribacillus</taxon>
    </lineage>
</organism>
<evidence type="ECO:0000313" key="6">
    <source>
        <dbReference type="Proteomes" id="UP000199516"/>
    </source>
</evidence>
<proteinExistence type="predicted"/>
<dbReference type="SUPFAM" id="SSF50891">
    <property type="entry name" value="Cyclophilin-like"/>
    <property type="match status" value="1"/>
</dbReference>
<evidence type="ECO:0000256" key="3">
    <source>
        <dbReference type="ARBA" id="ARBA00022840"/>
    </source>
</evidence>
<evidence type="ECO:0000256" key="2">
    <source>
        <dbReference type="ARBA" id="ARBA00022801"/>
    </source>
</evidence>
<evidence type="ECO:0000313" key="5">
    <source>
        <dbReference type="EMBL" id="SFE53064.1"/>
    </source>
</evidence>
<name>A0A1I2BA86_9BACI</name>
<dbReference type="OrthoDB" id="9778567at2"/>
<dbReference type="EMBL" id="FONT01000002">
    <property type="protein sequence ID" value="SFE53064.1"/>
    <property type="molecule type" value="Genomic_DNA"/>
</dbReference>
<keyword evidence="6" id="KW-1185">Reference proteome</keyword>
<accession>A0A1I2BA86</accession>
<dbReference type="STRING" id="930128.SAMN05192532_102182"/>
<dbReference type="AlphaFoldDB" id="A0A1I2BA86"/>
<dbReference type="InterPro" id="IPR029000">
    <property type="entry name" value="Cyclophilin-like_dom_sf"/>
</dbReference>
<dbReference type="InterPro" id="IPR003833">
    <property type="entry name" value="CT_C_D"/>
</dbReference>
<evidence type="ECO:0000256" key="1">
    <source>
        <dbReference type="ARBA" id="ARBA00022741"/>
    </source>
</evidence>
<keyword evidence="3" id="KW-0067">ATP-binding</keyword>
<dbReference type="InterPro" id="IPR010016">
    <property type="entry name" value="PxpB"/>
</dbReference>
<dbReference type="Proteomes" id="UP000199516">
    <property type="component" value="Unassembled WGS sequence"/>
</dbReference>
<dbReference type="GO" id="GO:0005524">
    <property type="term" value="F:ATP binding"/>
    <property type="evidence" value="ECO:0007669"/>
    <property type="project" value="UniProtKB-KW"/>
</dbReference>
<dbReference type="GO" id="GO:0016787">
    <property type="term" value="F:hydrolase activity"/>
    <property type="evidence" value="ECO:0007669"/>
    <property type="project" value="UniProtKB-KW"/>
</dbReference>
<dbReference type="SMART" id="SM00796">
    <property type="entry name" value="AHS1"/>
    <property type="match status" value="1"/>
</dbReference>
<reference evidence="5 6" key="1">
    <citation type="submission" date="2016-10" db="EMBL/GenBank/DDBJ databases">
        <authorList>
            <person name="de Groot N.N."/>
        </authorList>
    </citation>
    <scope>NUCLEOTIDE SEQUENCE [LARGE SCALE GENOMIC DNA]</scope>
    <source>
        <strain evidence="5 6">DSM 23995</strain>
    </source>
</reference>
<sequence length="297" mass="34002">MPTFSLPETVFSFGGDEFIYAEITRDMKVESNLKALAVTKELRDRNIPGISDVVSSNASYLVRYNPEVISGKDLVDYLKEIDYTKSDPANLGISVRMLEIPVWYDDPVTRECTDRFIDRHPDPSLSNLEFCMKMNGFSDKEAFIEHHSSIPYLITMLGFMPGTAWQFPLGLKEQEMIQAPKYKSPRTDTPERSVGVGGAFTVIYPVRGSGSYQLIGRSAVPVYDSSQKLADFQDTSFLARLGDLWKYRPVNESEYMRIRKEIKDGTYRFNKKDIELSPLEYVNKGKKYIQELMEDIQ</sequence>
<evidence type="ECO:0000259" key="4">
    <source>
        <dbReference type="SMART" id="SM00796"/>
    </source>
</evidence>
<protein>
    <submittedName>
        <fullName evidence="5">Urea carboxylase</fullName>
    </submittedName>
</protein>
<dbReference type="PANTHER" id="PTHR34698:SF2">
    <property type="entry name" value="5-OXOPROLINASE SUBUNIT B"/>
    <property type="match status" value="1"/>
</dbReference>
<keyword evidence="1" id="KW-0547">Nucleotide-binding</keyword>
<dbReference type="Gene3D" id="3.30.1360.40">
    <property type="match status" value="1"/>
</dbReference>
<dbReference type="SUPFAM" id="SSF160467">
    <property type="entry name" value="PH0987 N-terminal domain-like"/>
    <property type="match status" value="1"/>
</dbReference>
<dbReference type="Gene3D" id="2.40.100.10">
    <property type="entry name" value="Cyclophilin-like"/>
    <property type="match status" value="1"/>
</dbReference>
<feature type="domain" description="Carboxyltransferase" evidence="4">
    <location>
        <begin position="9"/>
        <end position="238"/>
    </location>
</feature>
<dbReference type="PANTHER" id="PTHR34698">
    <property type="entry name" value="5-OXOPROLINASE SUBUNIT B"/>
    <property type="match status" value="1"/>
</dbReference>
<dbReference type="Pfam" id="PF02682">
    <property type="entry name" value="CT_C_D"/>
    <property type="match status" value="1"/>
</dbReference>